<dbReference type="InterPro" id="IPR007607">
    <property type="entry name" value="BacA/B"/>
</dbReference>
<proteinExistence type="inferred from homology"/>
<dbReference type="STRING" id="404433.BTW07_14995"/>
<dbReference type="RefSeq" id="WP_075570983.1">
    <property type="nucleotide sequence ID" value="NZ_MSDO01000022.1"/>
</dbReference>
<feature type="region of interest" description="Disordered" evidence="2">
    <location>
        <begin position="45"/>
        <end position="69"/>
    </location>
</feature>
<sequence>MDSGEWLLLGGLACCFLLLLDGYRRAAWPRPSFVRATKPGAIESPAEASSLEAVTSEPPSNTSIRAAESTGSSLIGRTVNVHGRLETQESLRIEGDVEGDVLAHQQRVLIGLDAKVSLRLKSRELHLAGAFSGRLDVLDRVVIEAGACLEGHLTTTSLHCFDGASLLGSFSIGGNKVGASRAVPVALTSSCLEPEFR</sequence>
<organism evidence="3 4">
    <name type="scientific">Salinicola socius</name>
    <dbReference type="NCBI Taxonomy" id="404433"/>
    <lineage>
        <taxon>Bacteria</taxon>
        <taxon>Pseudomonadati</taxon>
        <taxon>Pseudomonadota</taxon>
        <taxon>Gammaproteobacteria</taxon>
        <taxon>Oceanospirillales</taxon>
        <taxon>Halomonadaceae</taxon>
        <taxon>Salinicola</taxon>
    </lineage>
</organism>
<dbReference type="EMBL" id="MSDO01000022">
    <property type="protein sequence ID" value="OLO03382.1"/>
    <property type="molecule type" value="Genomic_DNA"/>
</dbReference>
<feature type="compositionally biased region" description="Polar residues" evidence="2">
    <location>
        <begin position="57"/>
        <end position="69"/>
    </location>
</feature>
<keyword evidence="4" id="KW-1185">Reference proteome</keyword>
<accession>A0A1Q8SPN2</accession>
<dbReference type="PANTHER" id="PTHR35024">
    <property type="entry name" value="HYPOTHETICAL CYTOSOLIC PROTEIN"/>
    <property type="match status" value="1"/>
</dbReference>
<dbReference type="Proteomes" id="UP000186878">
    <property type="component" value="Unassembled WGS sequence"/>
</dbReference>
<evidence type="ECO:0008006" key="5">
    <source>
        <dbReference type="Google" id="ProtNLM"/>
    </source>
</evidence>
<evidence type="ECO:0000313" key="3">
    <source>
        <dbReference type="EMBL" id="OLO03382.1"/>
    </source>
</evidence>
<gene>
    <name evidence="3" type="ORF">BTW07_14995</name>
</gene>
<dbReference type="Pfam" id="PF04519">
    <property type="entry name" value="Bactofilin"/>
    <property type="match status" value="1"/>
</dbReference>
<reference evidence="3 4" key="1">
    <citation type="submission" date="2016-12" db="EMBL/GenBank/DDBJ databases">
        <title>Draft genome sequences of strains Salinicola socius SMB35, Salinicola sp. MH3R3-1 and Chromohalobacter sp. SMB17 from the Verkhnekamsk potash mining region of Russia.</title>
        <authorList>
            <person name="Mavrodi D.V."/>
            <person name="Olsson B.E."/>
            <person name="Korsakova E.S."/>
            <person name="Pyankova A."/>
            <person name="Mavrodi O.V."/>
            <person name="Plotnikova E.G."/>
        </authorList>
    </citation>
    <scope>NUCLEOTIDE SEQUENCE [LARGE SCALE GENOMIC DNA]</scope>
    <source>
        <strain evidence="3 4">SMB35</strain>
    </source>
</reference>
<evidence type="ECO:0000256" key="1">
    <source>
        <dbReference type="ARBA" id="ARBA00044755"/>
    </source>
</evidence>
<comment type="caution">
    <text evidence="3">The sequence shown here is derived from an EMBL/GenBank/DDBJ whole genome shotgun (WGS) entry which is preliminary data.</text>
</comment>
<evidence type="ECO:0000313" key="4">
    <source>
        <dbReference type="Proteomes" id="UP000186878"/>
    </source>
</evidence>
<comment type="similarity">
    <text evidence="1">Belongs to the bactofilin family.</text>
</comment>
<name>A0A1Q8SPN2_9GAMM</name>
<dbReference type="AlphaFoldDB" id="A0A1Q8SPN2"/>
<protein>
    <recommendedName>
        <fullName evidence="5">Cell shape determination protein CcmA</fullName>
    </recommendedName>
</protein>
<dbReference type="OrthoDB" id="5432602at2"/>
<evidence type="ECO:0000256" key="2">
    <source>
        <dbReference type="SAM" id="MobiDB-lite"/>
    </source>
</evidence>
<dbReference type="PANTHER" id="PTHR35024:SF4">
    <property type="entry name" value="POLYMER-FORMING CYTOSKELETAL PROTEIN"/>
    <property type="match status" value="1"/>
</dbReference>